<dbReference type="RefSeq" id="XP_033385669.1">
    <property type="nucleotide sequence ID" value="XM_033523376.1"/>
</dbReference>
<dbReference type="GO" id="GO:0016747">
    <property type="term" value="F:acyltransferase activity, transferring groups other than amino-acyl groups"/>
    <property type="evidence" value="ECO:0007669"/>
    <property type="project" value="InterPro"/>
</dbReference>
<dbReference type="AlphaFoldDB" id="A0A6A5XXF6"/>
<feature type="compositionally biased region" description="Polar residues" evidence="1">
    <location>
        <begin position="260"/>
        <end position="281"/>
    </location>
</feature>
<evidence type="ECO:0000256" key="1">
    <source>
        <dbReference type="SAM" id="MobiDB-lite"/>
    </source>
</evidence>
<keyword evidence="4" id="KW-1185">Reference proteome</keyword>
<feature type="domain" description="N-acetyltransferase" evidence="2">
    <location>
        <begin position="159"/>
        <end position="202"/>
    </location>
</feature>
<dbReference type="InterPro" id="IPR000182">
    <property type="entry name" value="GNAT_dom"/>
</dbReference>
<dbReference type="EMBL" id="ML978068">
    <property type="protein sequence ID" value="KAF2017330.1"/>
    <property type="molecule type" value="Genomic_DNA"/>
</dbReference>
<sequence>MTAERLGPEYENIRLARLSDLPRIAVVAAAGFYHSPTFRFQRPLHNIHNWSQDTVLSYWNEYREEIHDPASVVLVVEDNRVETEQDHAFEALRASSLYSYGWNSDGAKTIVGVCGIDLKPGSSRIGEFQPEKPPQPKATCPTVNRDMSPEALHTYSLATAGAKARYLEGHMRLSTLAVHPAYWRRGHATRLVNWCTSLADREDTQVGISAAPMGATVAAKAGFEERELITISATDVQRILTPATTVGEVTLWIAVRRPSRSPSDAGTLRSNSSASASGIEL</sequence>
<dbReference type="GeneID" id="54280773"/>
<organism evidence="3 4">
    <name type="scientific">Aaosphaeria arxii CBS 175.79</name>
    <dbReference type="NCBI Taxonomy" id="1450172"/>
    <lineage>
        <taxon>Eukaryota</taxon>
        <taxon>Fungi</taxon>
        <taxon>Dikarya</taxon>
        <taxon>Ascomycota</taxon>
        <taxon>Pezizomycotina</taxon>
        <taxon>Dothideomycetes</taxon>
        <taxon>Pleosporomycetidae</taxon>
        <taxon>Pleosporales</taxon>
        <taxon>Pleosporales incertae sedis</taxon>
        <taxon>Aaosphaeria</taxon>
    </lineage>
</organism>
<protein>
    <recommendedName>
        <fullName evidence="2">N-acetyltransferase domain-containing protein</fullName>
    </recommendedName>
</protein>
<gene>
    <name evidence="3" type="ORF">BU24DRAFT_343565</name>
</gene>
<dbReference type="PANTHER" id="PTHR42791:SF1">
    <property type="entry name" value="N-ACETYLTRANSFERASE DOMAIN-CONTAINING PROTEIN"/>
    <property type="match status" value="1"/>
</dbReference>
<dbReference type="Proteomes" id="UP000799778">
    <property type="component" value="Unassembled WGS sequence"/>
</dbReference>
<dbReference type="OrthoDB" id="4738875at2759"/>
<reference evidence="3" key="1">
    <citation type="journal article" date="2020" name="Stud. Mycol.">
        <title>101 Dothideomycetes genomes: a test case for predicting lifestyles and emergence of pathogens.</title>
        <authorList>
            <person name="Haridas S."/>
            <person name="Albert R."/>
            <person name="Binder M."/>
            <person name="Bloem J."/>
            <person name="Labutti K."/>
            <person name="Salamov A."/>
            <person name="Andreopoulos B."/>
            <person name="Baker S."/>
            <person name="Barry K."/>
            <person name="Bills G."/>
            <person name="Bluhm B."/>
            <person name="Cannon C."/>
            <person name="Castanera R."/>
            <person name="Culley D."/>
            <person name="Daum C."/>
            <person name="Ezra D."/>
            <person name="Gonzalez J."/>
            <person name="Henrissat B."/>
            <person name="Kuo A."/>
            <person name="Liang C."/>
            <person name="Lipzen A."/>
            <person name="Lutzoni F."/>
            <person name="Magnuson J."/>
            <person name="Mondo S."/>
            <person name="Nolan M."/>
            <person name="Ohm R."/>
            <person name="Pangilinan J."/>
            <person name="Park H.-J."/>
            <person name="Ramirez L."/>
            <person name="Alfaro M."/>
            <person name="Sun H."/>
            <person name="Tritt A."/>
            <person name="Yoshinaga Y."/>
            <person name="Zwiers L.-H."/>
            <person name="Turgeon B."/>
            <person name="Goodwin S."/>
            <person name="Spatafora J."/>
            <person name="Crous P."/>
            <person name="Grigoriev I."/>
        </authorList>
    </citation>
    <scope>NUCLEOTIDE SEQUENCE</scope>
    <source>
        <strain evidence="3">CBS 175.79</strain>
    </source>
</reference>
<feature type="region of interest" description="Disordered" evidence="1">
    <location>
        <begin position="259"/>
        <end position="281"/>
    </location>
</feature>
<evidence type="ECO:0000313" key="3">
    <source>
        <dbReference type="EMBL" id="KAF2017330.1"/>
    </source>
</evidence>
<dbReference type="CDD" id="cd04301">
    <property type="entry name" value="NAT_SF"/>
    <property type="match status" value="1"/>
</dbReference>
<name>A0A6A5XXF6_9PLEO</name>
<feature type="region of interest" description="Disordered" evidence="1">
    <location>
        <begin position="125"/>
        <end position="144"/>
    </location>
</feature>
<dbReference type="SUPFAM" id="SSF55729">
    <property type="entry name" value="Acyl-CoA N-acyltransferases (Nat)"/>
    <property type="match status" value="1"/>
</dbReference>
<accession>A0A6A5XXF6</accession>
<proteinExistence type="predicted"/>
<dbReference type="Gene3D" id="3.40.630.30">
    <property type="match status" value="1"/>
</dbReference>
<evidence type="ECO:0000313" key="4">
    <source>
        <dbReference type="Proteomes" id="UP000799778"/>
    </source>
</evidence>
<dbReference type="InterPro" id="IPR052523">
    <property type="entry name" value="Trichothecene_AcTrans"/>
</dbReference>
<dbReference type="InterPro" id="IPR016181">
    <property type="entry name" value="Acyl_CoA_acyltransferase"/>
</dbReference>
<dbReference type="Pfam" id="PF00583">
    <property type="entry name" value="Acetyltransf_1"/>
    <property type="match status" value="1"/>
</dbReference>
<evidence type="ECO:0000259" key="2">
    <source>
        <dbReference type="Pfam" id="PF00583"/>
    </source>
</evidence>
<dbReference type="PANTHER" id="PTHR42791">
    <property type="entry name" value="GNAT FAMILY ACETYLTRANSFERASE"/>
    <property type="match status" value="1"/>
</dbReference>